<dbReference type="Proteomes" id="UP000510682">
    <property type="component" value="Chromosome"/>
</dbReference>
<protein>
    <submittedName>
        <fullName evidence="1">Uncharacterized protein</fullName>
    </submittedName>
</protein>
<dbReference type="AlphaFoldDB" id="A0A7D6I0M3"/>
<evidence type="ECO:0000313" key="2">
    <source>
        <dbReference type="Proteomes" id="UP000510682"/>
    </source>
</evidence>
<organism evidence="1 2">
    <name type="scientific">Mycobacterium vicinigordonae</name>
    <dbReference type="NCBI Taxonomy" id="1719132"/>
    <lineage>
        <taxon>Bacteria</taxon>
        <taxon>Bacillati</taxon>
        <taxon>Actinomycetota</taxon>
        <taxon>Actinomycetes</taxon>
        <taxon>Mycobacteriales</taxon>
        <taxon>Mycobacteriaceae</taxon>
        <taxon>Mycobacterium</taxon>
    </lineage>
</organism>
<dbReference type="KEGG" id="mgor:H0P51_26830"/>
<proteinExistence type="predicted"/>
<gene>
    <name evidence="1" type="ORF">H0P51_26830</name>
</gene>
<reference evidence="2" key="3">
    <citation type="submission" date="2023-07" db="EMBL/GenBank/DDBJ databases">
        <title>Description of Mycobacterium gordonae subsp. intergordonae subsp.nov. and Mycobacterium gordonae subsp. gordonae subsp. nov.</title>
        <authorList>
            <person name="Huang H."/>
        </authorList>
    </citation>
    <scope>NUCLEOTIDE SEQUENCE [LARGE SCALE GENOMIC DNA]</scope>
    <source>
        <strain evidence="2">24</strain>
    </source>
</reference>
<dbReference type="EMBL" id="CP059165">
    <property type="protein sequence ID" value="QLL07234.1"/>
    <property type="molecule type" value="Genomic_DNA"/>
</dbReference>
<reference evidence="1 2" key="2">
    <citation type="submission" date="2020-07" db="EMBL/GenBank/DDBJ databases">
        <authorList>
            <person name="Yu X."/>
        </authorList>
    </citation>
    <scope>NUCLEOTIDE SEQUENCE [LARGE SCALE GENOMIC DNA]</scope>
    <source>
        <strain evidence="2">24</strain>
    </source>
</reference>
<keyword evidence="2" id="KW-1185">Reference proteome</keyword>
<name>A0A7D6I0M3_9MYCO</name>
<accession>A0A7D6I0M3</accession>
<sequence length="364" mass="37662">MRLVNDPEQPAPLIAGLEVAGAALFWVVTDPPDAADAVQVSLTDPARADWLWRVVGADGHLAILSAAAGTTDLPDVAIVPGSLAALRRLAIGHWLRRWWPASRRDGIPGLDAALLDVEVALLTAAAQAFFSDDTLDSDAAALLAPHAAALTAHLGTSDRRVRELVRASAELADEIGVDGSGWPELSAALDNSANAPAVPSGRQDDYALAAGSDAAPGTAAIGRGVASINWAAVPPGIFDAAEDTVEWRVAVSGPTVIAVVRAAVIGPHPATDIAVRVQSGDVAGTAALDARGGAVVALVDAQGRALLESDAWNHDWPPTSVVVGAGVSEAREIRDQIRQWVRTRLDQPPQDAFLAEILAAESTY</sequence>
<dbReference type="RefSeq" id="WP_180915808.1">
    <property type="nucleotide sequence ID" value="NZ_CP059165.1"/>
</dbReference>
<evidence type="ECO:0000313" key="1">
    <source>
        <dbReference type="EMBL" id="QLL07234.1"/>
    </source>
</evidence>
<reference evidence="2" key="1">
    <citation type="submission" date="2020-07" db="EMBL/GenBank/DDBJ databases">
        <title>Description of Mycobacterium gordonae subsp. intergordonae subsp.nov. and Mycobacterium gordonae subsp. gordonae subsp. nov.</title>
        <authorList>
            <person name="Yu X."/>
        </authorList>
    </citation>
    <scope>NUCLEOTIDE SEQUENCE [LARGE SCALE GENOMIC DNA]</scope>
    <source>
        <strain evidence="2">24</strain>
    </source>
</reference>